<keyword evidence="2" id="KW-1185">Reference proteome</keyword>
<comment type="caution">
    <text evidence="1">The sequence shown here is derived from an EMBL/GenBank/DDBJ whole genome shotgun (WGS) entry which is preliminary data.</text>
</comment>
<dbReference type="Proteomes" id="UP000683925">
    <property type="component" value="Unassembled WGS sequence"/>
</dbReference>
<accession>A0A8S1U2F4</accession>
<gene>
    <name evidence="1" type="ORF">POCTA_138.1.T0340159</name>
</gene>
<name>A0A8S1U2F4_PAROT</name>
<proteinExistence type="predicted"/>
<sequence length="234" mass="28901">MLTLYIQKLTAQDCLAITLMQQHWQINLCVWIQTMSIHQIQKLTLYQCLVITRRHYYLLIKLCKLIQSIPNYYVQKVNHQDSWVNMRIPLRFQIKHWIKIQMIHILQLAKEHVYKSQKNTMKPFNLTIKLFRIVHHFSGLKIGKMNVRSYYRKNHESNDNFILYIGKSHPLYIFKLNFNKFNIINKSISHNFYYMQQEFILYWLQEYIKWHILKQLTSVVVYQLWFQRRFHFTK</sequence>
<organism evidence="1 2">
    <name type="scientific">Paramecium octaurelia</name>
    <dbReference type="NCBI Taxonomy" id="43137"/>
    <lineage>
        <taxon>Eukaryota</taxon>
        <taxon>Sar</taxon>
        <taxon>Alveolata</taxon>
        <taxon>Ciliophora</taxon>
        <taxon>Intramacronucleata</taxon>
        <taxon>Oligohymenophorea</taxon>
        <taxon>Peniculida</taxon>
        <taxon>Parameciidae</taxon>
        <taxon>Paramecium</taxon>
    </lineage>
</organism>
<dbReference type="AlphaFoldDB" id="A0A8S1U2F4"/>
<reference evidence="1" key="1">
    <citation type="submission" date="2021-01" db="EMBL/GenBank/DDBJ databases">
        <authorList>
            <consortium name="Genoscope - CEA"/>
            <person name="William W."/>
        </authorList>
    </citation>
    <scope>NUCLEOTIDE SEQUENCE</scope>
</reference>
<evidence type="ECO:0000313" key="2">
    <source>
        <dbReference type="Proteomes" id="UP000683925"/>
    </source>
</evidence>
<dbReference type="EMBL" id="CAJJDP010000034">
    <property type="protein sequence ID" value="CAD8157787.1"/>
    <property type="molecule type" value="Genomic_DNA"/>
</dbReference>
<protein>
    <submittedName>
        <fullName evidence="1">Uncharacterized protein</fullName>
    </submittedName>
</protein>
<evidence type="ECO:0000313" key="1">
    <source>
        <dbReference type="EMBL" id="CAD8157787.1"/>
    </source>
</evidence>